<accession>H8G8E9</accession>
<evidence type="ECO:0000256" key="2">
    <source>
        <dbReference type="ARBA" id="ARBA00022475"/>
    </source>
</evidence>
<sequence length="396" mass="40875">MTDSTVPTSSRVGVPSAPTAPTLVAASLAALLAVSQFYVVIPMFDRLADDWTADIDSVTWTQTVFGLAYSAGFLLWGWATDRYGPRRVMVLGLSITVVTTALVPLATTIETGLALRAVQGLTTAAFAPAAFTYLGTRITPRHRPLALTVLTSSFFAASVVGQVGAQALLGEDGWRRVFIVSSIAFAIMAALLAWTVLPDEPQEHPAAPVWTAMLAMVRRRPIPLLLPAVLTIMGSFVAVYTAVELSGVLADPDDLLWLRAGSLPAMVLVPFVAPLFARLAPTTRLATSLAVAAALTAVLAIPAAQTLLGYGLVLFALVLAIGTAAPSAVEAIMAHHGGAPGAATSLYVFTLFVGASLGSQASAAVGGGMSATALVATALLAMGVLLTLAAARQTRQ</sequence>
<dbReference type="EMBL" id="CM001466">
    <property type="protein sequence ID" value="EHY90471.1"/>
    <property type="molecule type" value="Genomic_DNA"/>
</dbReference>
<feature type="transmembrane region" description="Helical" evidence="6">
    <location>
        <begin position="59"/>
        <end position="76"/>
    </location>
</feature>
<gene>
    <name evidence="8" type="ORF">SacazDRAFT_03606</name>
</gene>
<feature type="transmembrane region" description="Helical" evidence="6">
    <location>
        <begin position="88"/>
        <end position="107"/>
    </location>
</feature>
<evidence type="ECO:0000256" key="3">
    <source>
        <dbReference type="ARBA" id="ARBA00022692"/>
    </source>
</evidence>
<dbReference type="Proteomes" id="UP000004705">
    <property type="component" value="Chromosome"/>
</dbReference>
<proteinExistence type="predicted"/>
<dbReference type="Gene3D" id="1.20.1250.20">
    <property type="entry name" value="MFS general substrate transporter like domains"/>
    <property type="match status" value="1"/>
</dbReference>
<evidence type="ECO:0000256" key="5">
    <source>
        <dbReference type="ARBA" id="ARBA00023136"/>
    </source>
</evidence>
<dbReference type="GO" id="GO:0005886">
    <property type="term" value="C:plasma membrane"/>
    <property type="evidence" value="ECO:0007669"/>
    <property type="project" value="UniProtKB-SubCell"/>
</dbReference>
<evidence type="ECO:0000313" key="9">
    <source>
        <dbReference type="Proteomes" id="UP000004705"/>
    </source>
</evidence>
<reference evidence="8 9" key="1">
    <citation type="journal article" date="2012" name="Stand. Genomic Sci.">
        <title>Genome sequence of the soil bacterium Saccharomonospora azurea type strain (NA-128(T)).</title>
        <authorList>
            <person name="Klenk H.P."/>
            <person name="Held B."/>
            <person name="Lucas S."/>
            <person name="Lapidus A."/>
            <person name="Copeland A."/>
            <person name="Hammon N."/>
            <person name="Pitluck S."/>
            <person name="Goodwin L.A."/>
            <person name="Han C."/>
            <person name="Tapia R."/>
            <person name="Brambilla E.M."/>
            <person name="Potter G."/>
            <person name="Land M."/>
            <person name="Ivanova N."/>
            <person name="Rohde M."/>
            <person name="Goker M."/>
            <person name="Detter J.C."/>
            <person name="Kyrpides N.C."/>
            <person name="Woyke T."/>
        </authorList>
    </citation>
    <scope>NUCLEOTIDE SEQUENCE [LARGE SCALE GENOMIC DNA]</scope>
    <source>
        <strain evidence="8 9">NA-128</strain>
    </source>
</reference>
<dbReference type="Pfam" id="PF07690">
    <property type="entry name" value="MFS_1"/>
    <property type="match status" value="1"/>
</dbReference>
<comment type="subcellular location">
    <subcellularLocation>
        <location evidence="1">Cell membrane</location>
        <topology evidence="1">Multi-pass membrane protein</topology>
    </subcellularLocation>
</comment>
<dbReference type="InterPro" id="IPR036259">
    <property type="entry name" value="MFS_trans_sf"/>
</dbReference>
<feature type="transmembrane region" description="Helical" evidence="6">
    <location>
        <begin position="222"/>
        <end position="243"/>
    </location>
</feature>
<evidence type="ECO:0000313" key="8">
    <source>
        <dbReference type="EMBL" id="EHY90471.1"/>
    </source>
</evidence>
<feature type="transmembrane region" description="Helical" evidence="6">
    <location>
        <begin position="255"/>
        <end position="273"/>
    </location>
</feature>
<keyword evidence="3 6" id="KW-0812">Transmembrane</keyword>
<dbReference type="RefSeq" id="WP_005443894.1">
    <property type="nucleotide sequence ID" value="NZ_CM001466.1"/>
</dbReference>
<evidence type="ECO:0000256" key="1">
    <source>
        <dbReference type="ARBA" id="ARBA00004651"/>
    </source>
</evidence>
<keyword evidence="2" id="KW-1003">Cell membrane</keyword>
<organism evidence="8 9">
    <name type="scientific">Saccharomonospora azurea NA-128</name>
    <dbReference type="NCBI Taxonomy" id="882081"/>
    <lineage>
        <taxon>Bacteria</taxon>
        <taxon>Bacillati</taxon>
        <taxon>Actinomycetota</taxon>
        <taxon>Actinomycetes</taxon>
        <taxon>Pseudonocardiales</taxon>
        <taxon>Pseudonocardiaceae</taxon>
        <taxon>Saccharomonospora</taxon>
    </lineage>
</organism>
<feature type="transmembrane region" description="Helical" evidence="6">
    <location>
        <begin position="310"/>
        <end position="334"/>
    </location>
</feature>
<keyword evidence="4 6" id="KW-1133">Transmembrane helix</keyword>
<dbReference type="PANTHER" id="PTHR43124">
    <property type="entry name" value="PURINE EFFLUX PUMP PBUE"/>
    <property type="match status" value="1"/>
</dbReference>
<dbReference type="InterPro" id="IPR050189">
    <property type="entry name" value="MFS_Efflux_Transporters"/>
</dbReference>
<name>H8G8E9_9PSEU</name>
<dbReference type="InterPro" id="IPR011701">
    <property type="entry name" value="MFS"/>
</dbReference>
<dbReference type="InterPro" id="IPR020846">
    <property type="entry name" value="MFS_dom"/>
</dbReference>
<dbReference type="SUPFAM" id="SSF103473">
    <property type="entry name" value="MFS general substrate transporter"/>
    <property type="match status" value="1"/>
</dbReference>
<dbReference type="OrthoDB" id="63984at2"/>
<feature type="transmembrane region" description="Helical" evidence="6">
    <location>
        <begin position="371"/>
        <end position="391"/>
    </location>
</feature>
<evidence type="ECO:0000256" key="4">
    <source>
        <dbReference type="ARBA" id="ARBA00022989"/>
    </source>
</evidence>
<feature type="transmembrane region" description="Helical" evidence="6">
    <location>
        <begin position="20"/>
        <end position="39"/>
    </location>
</feature>
<feature type="transmembrane region" description="Helical" evidence="6">
    <location>
        <begin position="113"/>
        <end position="133"/>
    </location>
</feature>
<keyword evidence="9" id="KW-1185">Reference proteome</keyword>
<evidence type="ECO:0000256" key="6">
    <source>
        <dbReference type="SAM" id="Phobius"/>
    </source>
</evidence>
<dbReference type="GO" id="GO:0022857">
    <property type="term" value="F:transmembrane transporter activity"/>
    <property type="evidence" value="ECO:0007669"/>
    <property type="project" value="InterPro"/>
</dbReference>
<dbReference type="PROSITE" id="PS50850">
    <property type="entry name" value="MFS"/>
    <property type="match status" value="1"/>
</dbReference>
<dbReference type="AlphaFoldDB" id="H8G8E9"/>
<feature type="transmembrane region" description="Helical" evidence="6">
    <location>
        <begin position="145"/>
        <end position="165"/>
    </location>
</feature>
<feature type="transmembrane region" description="Helical" evidence="6">
    <location>
        <begin position="177"/>
        <end position="197"/>
    </location>
</feature>
<feature type="transmembrane region" description="Helical" evidence="6">
    <location>
        <begin position="346"/>
        <end position="365"/>
    </location>
</feature>
<evidence type="ECO:0000259" key="7">
    <source>
        <dbReference type="PROSITE" id="PS50850"/>
    </source>
</evidence>
<feature type="transmembrane region" description="Helical" evidence="6">
    <location>
        <begin position="285"/>
        <end position="304"/>
    </location>
</feature>
<feature type="domain" description="Major facilitator superfamily (MFS) profile" evidence="7">
    <location>
        <begin position="22"/>
        <end position="395"/>
    </location>
</feature>
<dbReference type="PANTHER" id="PTHR43124:SF3">
    <property type="entry name" value="CHLORAMPHENICOL EFFLUX PUMP RV0191"/>
    <property type="match status" value="1"/>
</dbReference>
<protein>
    <submittedName>
        <fullName evidence="8">Arabinose efflux permease family protein</fullName>
    </submittedName>
</protein>
<dbReference type="HOGENOM" id="CLU_001265_19_4_11"/>
<keyword evidence="5 6" id="KW-0472">Membrane</keyword>